<keyword evidence="3" id="KW-1185">Reference proteome</keyword>
<feature type="region of interest" description="Disordered" evidence="1">
    <location>
        <begin position="168"/>
        <end position="196"/>
    </location>
</feature>
<dbReference type="Proteomes" id="UP001220022">
    <property type="component" value="Unassembled WGS sequence"/>
</dbReference>
<proteinExistence type="predicted"/>
<sequence length="196" mass="20736">MGSKRQHNGQHDGQFDGQLANLEDIPVLIAGGEIGTGNRQEAHEAGPTRIEAKNLQAEVDLHVCMGLNACKGHGHGGTGLMAGMGECATVWHICHGANECRGQGGCGYSGSDAEQAKPGDQTCRWNGSCASPINESRVHAAGPYRGTSVWKRARQIFEHRMFESGIAFGPAPGEGYPDDLVPSYEKKRGTPHSSGS</sequence>
<comment type="caution">
    <text evidence="2">The sequence shown here is derived from an EMBL/GenBank/DDBJ whole genome shotgun (WGS) entry which is preliminary data.</text>
</comment>
<evidence type="ECO:0000256" key="1">
    <source>
        <dbReference type="SAM" id="MobiDB-lite"/>
    </source>
</evidence>
<organism evidence="2 3">
    <name type="scientific">Streptantibioticus ferralitis</name>
    <dbReference type="NCBI Taxonomy" id="236510"/>
    <lineage>
        <taxon>Bacteria</taxon>
        <taxon>Bacillati</taxon>
        <taxon>Actinomycetota</taxon>
        <taxon>Actinomycetes</taxon>
        <taxon>Kitasatosporales</taxon>
        <taxon>Streptomycetaceae</taxon>
        <taxon>Streptantibioticus</taxon>
    </lineage>
</organism>
<gene>
    <name evidence="2" type="ORF">P2L57_04535</name>
</gene>
<evidence type="ECO:0000313" key="2">
    <source>
        <dbReference type="EMBL" id="MDF2255021.1"/>
    </source>
</evidence>
<evidence type="ECO:0000313" key="3">
    <source>
        <dbReference type="Proteomes" id="UP001220022"/>
    </source>
</evidence>
<name>A0ABT5YTU0_9ACTN</name>
<protein>
    <submittedName>
        <fullName evidence="2">Uncharacterized protein</fullName>
    </submittedName>
</protein>
<dbReference type="EMBL" id="JARHTQ010000002">
    <property type="protein sequence ID" value="MDF2255021.1"/>
    <property type="molecule type" value="Genomic_DNA"/>
</dbReference>
<reference evidence="2 3" key="1">
    <citation type="submission" date="2023-03" db="EMBL/GenBank/DDBJ databases">
        <title>Draft genome sequence of type strain Streptomyces ferralitis JCM 14344.</title>
        <authorList>
            <person name="Klaysubun C."/>
            <person name="Duangmal K."/>
        </authorList>
    </citation>
    <scope>NUCLEOTIDE SEQUENCE [LARGE SCALE GENOMIC DNA]</scope>
    <source>
        <strain evidence="2 3">JCM 14344</strain>
    </source>
</reference>
<accession>A0ABT5YTU0</accession>
<dbReference type="RefSeq" id="WP_275808528.1">
    <property type="nucleotide sequence ID" value="NZ_BAAANM010000012.1"/>
</dbReference>